<name>A0AAX1C8R8_9GAMM</name>
<gene>
    <name evidence="2" type="ORF">DF213_06470</name>
</gene>
<comment type="caution">
    <text evidence="2">The sequence shown here is derived from an EMBL/GenBank/DDBJ whole genome shotgun (WGS) entry which is preliminary data.</text>
</comment>
<protein>
    <submittedName>
        <fullName evidence="2">Flagella biosynthesis regulator Flk</fullName>
    </submittedName>
</protein>
<evidence type="ECO:0000313" key="2">
    <source>
        <dbReference type="EMBL" id="PWD74397.1"/>
    </source>
</evidence>
<dbReference type="Proteomes" id="UP000245055">
    <property type="component" value="Unassembled WGS sequence"/>
</dbReference>
<dbReference type="RefSeq" id="WP_024106633.1">
    <property type="nucleotide sequence ID" value="NZ_CP031560.1"/>
</dbReference>
<feature type="transmembrane region" description="Helical" evidence="1">
    <location>
        <begin position="399"/>
        <end position="417"/>
    </location>
</feature>
<keyword evidence="1" id="KW-0812">Transmembrane</keyword>
<dbReference type="GeneID" id="49322904"/>
<keyword evidence="1" id="KW-0472">Membrane</keyword>
<accession>A0AAX1C8R8</accession>
<dbReference type="GO" id="GO:0010468">
    <property type="term" value="P:regulation of gene expression"/>
    <property type="evidence" value="ECO:0007669"/>
    <property type="project" value="InterPro"/>
</dbReference>
<dbReference type="InterPro" id="IPR023597">
    <property type="entry name" value="Flagellar_regulator_Flk"/>
</dbReference>
<proteinExistence type="predicted"/>
<organism evidence="2 3">
    <name type="scientific">Dickeya dianthicola</name>
    <dbReference type="NCBI Taxonomy" id="204039"/>
    <lineage>
        <taxon>Bacteria</taxon>
        <taxon>Pseudomonadati</taxon>
        <taxon>Pseudomonadota</taxon>
        <taxon>Gammaproteobacteria</taxon>
        <taxon>Enterobacterales</taxon>
        <taxon>Pectobacteriaceae</taxon>
        <taxon>Dickeya</taxon>
    </lineage>
</organism>
<evidence type="ECO:0000313" key="3">
    <source>
        <dbReference type="Proteomes" id="UP000245055"/>
    </source>
</evidence>
<dbReference type="EMBL" id="QESZ01000009">
    <property type="protein sequence ID" value="PWD74397.1"/>
    <property type="molecule type" value="Genomic_DNA"/>
</dbReference>
<dbReference type="NCBIfam" id="NF007987">
    <property type="entry name" value="PRK10715.1"/>
    <property type="match status" value="1"/>
</dbReference>
<keyword evidence="2" id="KW-0966">Cell projection</keyword>
<keyword evidence="2" id="KW-0282">Flagellum</keyword>
<sequence length="418" mass="44826">MQPISNPGNVSLPGEKPLETTLSKTAALSQTAALSKTAASSQADDLPLTLAQRTTLEKLVTQISTLSGAKPAEIWATVRAELGTKNNAELLASQFPAAEQSLQNRLTTVQGSQDTRQLLQQLTGLLSQGNNRQAVSDFIRQQFGHTVLSSLTPSQLKLVVTLLQNGQLPQAATLLSTGNTSALPFGNTATGQPIQFPQTPTATTLPPPLPQTSQQLAALLQAGLVPDGLTANASPAATALLDRALLPAEHNQLNQLVAKLVALSGESPGKVWQTLMEMQGLKTGDPIPAKNFQALSQFLNTQSVLLQQHTPPTLHTLQAALKQPLDQQEQQLLQDFTRSTLNITPQTLLTPSQISEVVTFLYRRRLQQIQEASAAPLQPFINPLIMALPQEWRSLVNKSIGLALVALLVVALLMWVVL</sequence>
<dbReference type="GO" id="GO:0016020">
    <property type="term" value="C:membrane"/>
    <property type="evidence" value="ECO:0007669"/>
    <property type="project" value="InterPro"/>
</dbReference>
<keyword evidence="1" id="KW-1133">Transmembrane helix</keyword>
<dbReference type="AlphaFoldDB" id="A0AAX1C8R8"/>
<evidence type="ECO:0000256" key="1">
    <source>
        <dbReference type="SAM" id="Phobius"/>
    </source>
</evidence>
<reference evidence="2 3" key="1">
    <citation type="submission" date="2018-05" db="EMBL/GenBank/DDBJ databases">
        <title>Genomic diversity of pathogens causing Blackleg of Potato in Pakistan.</title>
        <authorList>
            <person name="Sarfraz S."/>
            <person name="Riaz K."/>
            <person name="Oulghazi S."/>
            <person name="Cigna J."/>
            <person name="Sahi S.T."/>
            <person name="Khan S.H."/>
            <person name="Hameed A."/>
            <person name="Faure D."/>
        </authorList>
    </citation>
    <scope>NUCLEOTIDE SEQUENCE [LARGE SCALE GENOMIC DNA]</scope>
    <source>
        <strain evidence="2 3">SS70</strain>
    </source>
</reference>
<keyword evidence="2" id="KW-0969">Cilium</keyword>